<dbReference type="EMBL" id="KL142378">
    <property type="protein sequence ID" value="KDR76796.1"/>
    <property type="molecule type" value="Genomic_DNA"/>
</dbReference>
<organism evidence="2 3">
    <name type="scientific">Galerina marginata (strain CBS 339.88)</name>
    <dbReference type="NCBI Taxonomy" id="685588"/>
    <lineage>
        <taxon>Eukaryota</taxon>
        <taxon>Fungi</taxon>
        <taxon>Dikarya</taxon>
        <taxon>Basidiomycota</taxon>
        <taxon>Agaricomycotina</taxon>
        <taxon>Agaricomycetes</taxon>
        <taxon>Agaricomycetidae</taxon>
        <taxon>Agaricales</taxon>
        <taxon>Agaricineae</taxon>
        <taxon>Strophariaceae</taxon>
        <taxon>Galerina</taxon>
    </lineage>
</organism>
<dbReference type="HOGENOM" id="CLU_2372935_0_0_1"/>
<reference evidence="3" key="1">
    <citation type="journal article" date="2014" name="Proc. Natl. Acad. Sci. U.S.A.">
        <title>Extensive sampling of basidiomycete genomes demonstrates inadequacy of the white-rot/brown-rot paradigm for wood decay fungi.</title>
        <authorList>
            <person name="Riley R."/>
            <person name="Salamov A.A."/>
            <person name="Brown D.W."/>
            <person name="Nagy L.G."/>
            <person name="Floudas D."/>
            <person name="Held B.W."/>
            <person name="Levasseur A."/>
            <person name="Lombard V."/>
            <person name="Morin E."/>
            <person name="Otillar R."/>
            <person name="Lindquist E.A."/>
            <person name="Sun H."/>
            <person name="LaButti K.M."/>
            <person name="Schmutz J."/>
            <person name="Jabbour D."/>
            <person name="Luo H."/>
            <person name="Baker S.E."/>
            <person name="Pisabarro A.G."/>
            <person name="Walton J.D."/>
            <person name="Blanchette R.A."/>
            <person name="Henrissat B."/>
            <person name="Martin F."/>
            <person name="Cullen D."/>
            <person name="Hibbett D.S."/>
            <person name="Grigoriev I.V."/>
        </authorList>
    </citation>
    <scope>NUCLEOTIDE SEQUENCE [LARGE SCALE GENOMIC DNA]</scope>
    <source>
        <strain evidence="3">CBS 339.88</strain>
    </source>
</reference>
<evidence type="ECO:0000313" key="2">
    <source>
        <dbReference type="EMBL" id="KDR76796.1"/>
    </source>
</evidence>
<gene>
    <name evidence="2" type="ORF">GALMADRAFT_454500</name>
</gene>
<evidence type="ECO:0000313" key="3">
    <source>
        <dbReference type="Proteomes" id="UP000027222"/>
    </source>
</evidence>
<sequence>MTTTLSSSLSLSLSCSSPPATYMCHCSPLSTEERPRPRRRCCACIPSSHSLPSSPISYLDSWLSQVEFTRQRSNYPRSAPTPLTRSAGVRCRNEA</sequence>
<proteinExistence type="predicted"/>
<keyword evidence="3" id="KW-1185">Reference proteome</keyword>
<feature type="region of interest" description="Disordered" evidence="1">
    <location>
        <begin position="73"/>
        <end position="95"/>
    </location>
</feature>
<dbReference type="AlphaFoldDB" id="A0A067T0X2"/>
<dbReference type="Proteomes" id="UP000027222">
    <property type="component" value="Unassembled WGS sequence"/>
</dbReference>
<name>A0A067T0X2_GALM3</name>
<protein>
    <submittedName>
        <fullName evidence="2">Uncharacterized protein</fullName>
    </submittedName>
</protein>
<feature type="compositionally biased region" description="Polar residues" evidence="1">
    <location>
        <begin position="73"/>
        <end position="84"/>
    </location>
</feature>
<accession>A0A067T0X2</accession>
<evidence type="ECO:0000256" key="1">
    <source>
        <dbReference type="SAM" id="MobiDB-lite"/>
    </source>
</evidence>